<evidence type="ECO:0000256" key="3">
    <source>
        <dbReference type="ARBA" id="ARBA00023242"/>
    </source>
</evidence>
<dbReference type="FunCoup" id="A0A3Q7FX27">
    <property type="interactions" value="3434"/>
</dbReference>
<evidence type="ECO:0000313" key="5">
    <source>
        <dbReference type="EnsemblPlants" id="Solyc03g121010.3.1"/>
    </source>
</evidence>
<dbReference type="GO" id="GO:0009910">
    <property type="term" value="P:negative regulation of flower development"/>
    <property type="evidence" value="ECO:0007669"/>
    <property type="project" value="EnsemblPlants"/>
</dbReference>
<evidence type="ECO:0000256" key="1">
    <source>
        <dbReference type="ARBA" id="ARBA00004123"/>
    </source>
</evidence>
<dbReference type="GO" id="GO:0006368">
    <property type="term" value="P:transcription elongation by RNA polymerase II"/>
    <property type="evidence" value="ECO:0007669"/>
    <property type="project" value="InterPro"/>
</dbReference>
<feature type="compositionally biased region" description="Pro residues" evidence="4">
    <location>
        <begin position="70"/>
        <end position="86"/>
    </location>
</feature>
<dbReference type="EnsemblPlants" id="Solyc03g121010.3.1">
    <property type="protein sequence ID" value="Solyc03g121010.3.1"/>
    <property type="gene ID" value="Solyc03g121010.3"/>
</dbReference>
<accession>A0A3Q7FX27</accession>
<organism evidence="5">
    <name type="scientific">Solanum lycopersicum</name>
    <name type="common">Tomato</name>
    <name type="synonym">Lycopersicon esculentum</name>
    <dbReference type="NCBI Taxonomy" id="4081"/>
    <lineage>
        <taxon>Eukaryota</taxon>
        <taxon>Viridiplantae</taxon>
        <taxon>Streptophyta</taxon>
        <taxon>Embryophyta</taxon>
        <taxon>Tracheophyta</taxon>
        <taxon>Spermatophyta</taxon>
        <taxon>Magnoliopsida</taxon>
        <taxon>eudicotyledons</taxon>
        <taxon>Gunneridae</taxon>
        <taxon>Pentapetalae</taxon>
        <taxon>asterids</taxon>
        <taxon>lamiids</taxon>
        <taxon>Solanales</taxon>
        <taxon>Solanaceae</taxon>
        <taxon>Solanoideae</taxon>
        <taxon>Solaneae</taxon>
        <taxon>Solanum</taxon>
        <taxon>Solanum subgen. Lycopersicon</taxon>
    </lineage>
</organism>
<sequence>MKVMGELDQTKYCPFAKWWHDRQPVEEAVAEVRGDDANDPTTYFAFGGVVVECPMASYRPFPPSSQSSFVPPPPPPQNQNPPPPPSQSRGRRVETEEERRSRKKREIEKQRHEEKNRQHLKESQNKVLQKTQMLTSGTKGHGSISASHMADRRTTPLLSGERTENRLKKPTTFLCKLKFRNELPDPTAQPKLLTLRRDPDRPPKGVKIPLAPEDEELLRDDNPITPIKKDGIKKKERPTDKGVSWLVKTQYISPLSTESAKQSLTEKQAKELRETKGGRNILENLNKRDRQIQEIEASFEACKSRPIHASNRRLQPIKVQPLYPDFDRYKDPFVLANYDSAPTADSETYSKLDKTVRDACESQAVMKSFVATSSDADKPDKFLAYMVPAPNEVRGDDADDPNTYVVAFGEREARYMFAPLHPTEGRWDVIVALWLTVNRSHRG</sequence>
<dbReference type="InParanoid" id="A0A3Q7FX27"/>
<comment type="subcellular location">
    <subcellularLocation>
        <location evidence="1">Nucleus</location>
    </subcellularLocation>
</comment>
<name>A0A3Q7FX27_SOLLC</name>
<protein>
    <submittedName>
        <fullName evidence="5">Uncharacterized protein</fullName>
    </submittedName>
</protein>
<evidence type="ECO:0000313" key="6">
    <source>
        <dbReference type="Proteomes" id="UP000004994"/>
    </source>
</evidence>
<dbReference type="GO" id="GO:0000993">
    <property type="term" value="F:RNA polymerase II complex binding"/>
    <property type="evidence" value="ECO:0000318"/>
    <property type="project" value="GO_Central"/>
</dbReference>
<keyword evidence="6" id="KW-1185">Reference proteome</keyword>
<comment type="similarity">
    <text evidence="2">Belongs to the PAF1 family.</text>
</comment>
<evidence type="ECO:0000256" key="4">
    <source>
        <dbReference type="SAM" id="MobiDB-lite"/>
    </source>
</evidence>
<reference evidence="5" key="1">
    <citation type="journal article" date="2012" name="Nature">
        <title>The tomato genome sequence provides insights into fleshy fruit evolution.</title>
        <authorList>
            <consortium name="Tomato Genome Consortium"/>
        </authorList>
    </citation>
    <scope>NUCLEOTIDE SEQUENCE [LARGE SCALE GENOMIC DNA]</scope>
    <source>
        <strain evidence="5">cv. Heinz 1706</strain>
    </source>
</reference>
<dbReference type="AlphaFoldDB" id="A0A3Q7FX27"/>
<dbReference type="STRING" id="4081.A0A3Q7FX27"/>
<dbReference type="PANTHER" id="PTHR23188:SF12">
    <property type="entry name" value="RNA POLYMERASE II-ASSOCIATED FACTOR 1 HOMOLOG"/>
    <property type="match status" value="1"/>
</dbReference>
<proteinExistence type="inferred from homology"/>
<dbReference type="Proteomes" id="UP000004994">
    <property type="component" value="Chromosome 3"/>
</dbReference>
<feature type="region of interest" description="Disordered" evidence="4">
    <location>
        <begin position="56"/>
        <end position="165"/>
    </location>
</feature>
<dbReference type="Gramene" id="Solyc03g121010.3.1">
    <property type="protein sequence ID" value="Solyc03g121010.3.1"/>
    <property type="gene ID" value="Solyc03g121010.3"/>
</dbReference>
<keyword evidence="3" id="KW-0539">Nucleus</keyword>
<dbReference type="GO" id="GO:0016593">
    <property type="term" value="C:Cdc73/Paf1 complex"/>
    <property type="evidence" value="ECO:0000318"/>
    <property type="project" value="GO_Central"/>
</dbReference>
<evidence type="ECO:0000256" key="2">
    <source>
        <dbReference type="ARBA" id="ARBA00007560"/>
    </source>
</evidence>
<dbReference type="GO" id="GO:0003682">
    <property type="term" value="F:chromatin binding"/>
    <property type="evidence" value="ECO:0000318"/>
    <property type="project" value="GO_Central"/>
</dbReference>
<reference evidence="5" key="2">
    <citation type="submission" date="2019-01" db="UniProtKB">
        <authorList>
            <consortium name="EnsemblPlants"/>
        </authorList>
    </citation>
    <scope>IDENTIFICATION</scope>
    <source>
        <strain evidence="5">cv. Heinz 1706</strain>
    </source>
</reference>
<dbReference type="PANTHER" id="PTHR23188">
    <property type="entry name" value="RNA POLYMERASE II-ASSOCIATED FACTOR 1 HOMOLOG"/>
    <property type="match status" value="1"/>
</dbReference>
<dbReference type="InterPro" id="IPR007133">
    <property type="entry name" value="RNA_pol_II-assoc_Paf1"/>
</dbReference>
<dbReference type="Pfam" id="PF03985">
    <property type="entry name" value="Paf1"/>
    <property type="match status" value="1"/>
</dbReference>
<feature type="region of interest" description="Disordered" evidence="4">
    <location>
        <begin position="183"/>
        <end position="208"/>
    </location>
</feature>
<dbReference type="GO" id="GO:0000724">
    <property type="term" value="P:double-strand break repair via homologous recombination"/>
    <property type="evidence" value="ECO:0007669"/>
    <property type="project" value="EnsemblPlants"/>
</dbReference>
<feature type="compositionally biased region" description="Polar residues" evidence="4">
    <location>
        <begin position="125"/>
        <end position="138"/>
    </location>
</feature>
<feature type="compositionally biased region" description="Basic and acidic residues" evidence="4">
    <location>
        <begin position="91"/>
        <end position="124"/>
    </location>
</feature>